<dbReference type="InterPro" id="IPR011006">
    <property type="entry name" value="CheY-like_superfamily"/>
</dbReference>
<dbReference type="EMBL" id="CP003156">
    <property type="protein sequence ID" value="AEV32593.1"/>
    <property type="molecule type" value="Genomic_DNA"/>
</dbReference>
<dbReference type="SUPFAM" id="SSF52172">
    <property type="entry name" value="CheY-like"/>
    <property type="match status" value="1"/>
</dbReference>
<gene>
    <name evidence="3" type="ordered locus">Oweho_1604</name>
</gene>
<dbReference type="GO" id="GO:0000160">
    <property type="term" value="P:phosphorelay signal transduction system"/>
    <property type="evidence" value="ECO:0007669"/>
    <property type="project" value="InterPro"/>
</dbReference>
<feature type="modified residue" description="4-aspartylphosphate" evidence="1">
    <location>
        <position position="53"/>
    </location>
</feature>
<accession>G8QZG5</accession>
<dbReference type="RefSeq" id="WP_014201949.1">
    <property type="nucleotide sequence ID" value="NC_016599.1"/>
</dbReference>
<dbReference type="AlphaFoldDB" id="G8QZG5"/>
<dbReference type="GO" id="GO:0003677">
    <property type="term" value="F:DNA binding"/>
    <property type="evidence" value="ECO:0007669"/>
    <property type="project" value="UniProtKB-KW"/>
</dbReference>
<dbReference type="InterPro" id="IPR052048">
    <property type="entry name" value="ST_Response_Regulator"/>
</dbReference>
<dbReference type="CDD" id="cd00156">
    <property type="entry name" value="REC"/>
    <property type="match status" value="1"/>
</dbReference>
<evidence type="ECO:0000259" key="2">
    <source>
        <dbReference type="PROSITE" id="PS50110"/>
    </source>
</evidence>
<evidence type="ECO:0000256" key="1">
    <source>
        <dbReference type="PROSITE-ProRule" id="PRU00169"/>
    </source>
</evidence>
<keyword evidence="1" id="KW-0597">Phosphoprotein</keyword>
<dbReference type="STRING" id="926562.Oweho_1604"/>
<dbReference type="Gene3D" id="3.40.50.2300">
    <property type="match status" value="1"/>
</dbReference>
<keyword evidence="4" id="KW-1185">Reference proteome</keyword>
<keyword evidence="3" id="KW-0238">DNA-binding</keyword>
<dbReference type="Proteomes" id="UP000005631">
    <property type="component" value="Chromosome"/>
</dbReference>
<feature type="domain" description="Response regulatory" evidence="2">
    <location>
        <begin position="2"/>
        <end position="119"/>
    </location>
</feature>
<name>G8QZG5_OWEHD</name>
<dbReference type="PROSITE" id="PS50110">
    <property type="entry name" value="RESPONSE_REGULATORY"/>
    <property type="match status" value="1"/>
</dbReference>
<dbReference type="Pfam" id="PF00072">
    <property type="entry name" value="Response_reg"/>
    <property type="match status" value="1"/>
</dbReference>
<proteinExistence type="predicted"/>
<sequence>MKIMLVDDKDISNFIMRKFIEIRKPDATVKEFTDPAEAFNGINDFNPDIIFLDLNMPIMNGWQFLDKMLTDKLSQKVAILTSSTSNEDMEKSKSYGNVVNFYVKPLTPDELARVFADLNTQS</sequence>
<reference evidence="3 4" key="1">
    <citation type="journal article" date="2012" name="Stand. Genomic Sci.">
        <title>Genome sequence of the orange-pigmented seawater bacterium Owenweeksia hongkongensis type strain (UST20020801(T)).</title>
        <authorList>
            <person name="Riedel T."/>
            <person name="Held B."/>
            <person name="Nolan M."/>
            <person name="Lucas S."/>
            <person name="Lapidus A."/>
            <person name="Tice H."/>
            <person name="Del Rio T.G."/>
            <person name="Cheng J.F."/>
            <person name="Han C."/>
            <person name="Tapia R."/>
            <person name="Goodwin L.A."/>
            <person name="Pitluck S."/>
            <person name="Liolios K."/>
            <person name="Mavromatis K."/>
            <person name="Pagani I."/>
            <person name="Ivanova N."/>
            <person name="Mikhailova N."/>
            <person name="Pati A."/>
            <person name="Chen A."/>
            <person name="Palaniappan K."/>
            <person name="Rohde M."/>
            <person name="Tindall B.J."/>
            <person name="Detter J.C."/>
            <person name="Goker M."/>
            <person name="Woyke T."/>
            <person name="Bristow J."/>
            <person name="Eisen J.A."/>
            <person name="Markowitz V."/>
            <person name="Hugenholtz P."/>
            <person name="Klenk H.P."/>
            <person name="Kyrpides N.C."/>
        </authorList>
    </citation>
    <scope>NUCLEOTIDE SEQUENCE</scope>
    <source>
        <strain evidence="4">DSM 17368 / JCM 12287 / NRRL B-23963</strain>
    </source>
</reference>
<evidence type="ECO:0000313" key="4">
    <source>
        <dbReference type="Proteomes" id="UP000005631"/>
    </source>
</evidence>
<dbReference type="KEGG" id="oho:Oweho_1604"/>
<dbReference type="PANTHER" id="PTHR43228">
    <property type="entry name" value="TWO-COMPONENT RESPONSE REGULATOR"/>
    <property type="match status" value="1"/>
</dbReference>
<dbReference type="PANTHER" id="PTHR43228:SF1">
    <property type="entry name" value="TWO-COMPONENT RESPONSE REGULATOR ARR22"/>
    <property type="match status" value="1"/>
</dbReference>
<dbReference type="eggNOG" id="COG3437">
    <property type="taxonomic scope" value="Bacteria"/>
</dbReference>
<dbReference type="InterPro" id="IPR001789">
    <property type="entry name" value="Sig_transdc_resp-reg_receiver"/>
</dbReference>
<evidence type="ECO:0000313" key="3">
    <source>
        <dbReference type="EMBL" id="AEV32593.1"/>
    </source>
</evidence>
<protein>
    <submittedName>
        <fullName evidence="3">Response regulator containing a CheY-like receiver domain and an HTH DNA-binding domain</fullName>
    </submittedName>
</protein>
<dbReference type="HOGENOM" id="CLU_000445_69_17_10"/>
<dbReference type="OrthoDB" id="673128at2"/>
<organism evidence="3 4">
    <name type="scientific">Owenweeksia hongkongensis (strain DSM 17368 / CIP 108786 / JCM 12287 / NRRL B-23963 / UST20020801)</name>
    <dbReference type="NCBI Taxonomy" id="926562"/>
    <lineage>
        <taxon>Bacteria</taxon>
        <taxon>Pseudomonadati</taxon>
        <taxon>Bacteroidota</taxon>
        <taxon>Flavobacteriia</taxon>
        <taxon>Flavobacteriales</taxon>
        <taxon>Owenweeksiaceae</taxon>
        <taxon>Owenweeksia</taxon>
    </lineage>
</organism>
<dbReference type="SMART" id="SM00448">
    <property type="entry name" value="REC"/>
    <property type="match status" value="1"/>
</dbReference>